<proteinExistence type="predicted"/>
<feature type="domain" description="Beta-lactamase-related" evidence="1">
    <location>
        <begin position="16"/>
        <end position="361"/>
    </location>
</feature>
<dbReference type="RefSeq" id="XP_025396358.1">
    <property type="nucleotide sequence ID" value="XM_025541363.1"/>
</dbReference>
<gene>
    <name evidence="2" type="ORF">BO70DRAFT_342142</name>
</gene>
<dbReference type="PANTHER" id="PTHR43319">
    <property type="entry name" value="BETA-LACTAMASE-RELATED"/>
    <property type="match status" value="1"/>
</dbReference>
<dbReference type="STRING" id="1448321.A0A317VDA7"/>
<dbReference type="InterPro" id="IPR052907">
    <property type="entry name" value="Beta-lactamase/esterase"/>
</dbReference>
<dbReference type="AlphaFoldDB" id="A0A317VDA7"/>
<dbReference type="VEuPathDB" id="FungiDB:BO70DRAFT_342142"/>
<protein>
    <submittedName>
        <fullName evidence="2">Beta-lactamase/transpeptidase-like protein</fullName>
    </submittedName>
</protein>
<dbReference type="InterPro" id="IPR012338">
    <property type="entry name" value="Beta-lactam/transpept-like"/>
</dbReference>
<dbReference type="Gene3D" id="3.40.710.10">
    <property type="entry name" value="DD-peptidase/beta-lactamase superfamily"/>
    <property type="match status" value="1"/>
</dbReference>
<dbReference type="EMBL" id="MSFL01000026">
    <property type="protein sequence ID" value="PWY72256.1"/>
    <property type="molecule type" value="Genomic_DNA"/>
</dbReference>
<dbReference type="SUPFAM" id="SSF56601">
    <property type="entry name" value="beta-lactamase/transpeptidase-like"/>
    <property type="match status" value="1"/>
</dbReference>
<dbReference type="PANTHER" id="PTHR43319:SF3">
    <property type="entry name" value="BETA-LACTAMASE-RELATED DOMAIN-CONTAINING PROTEIN"/>
    <property type="match status" value="1"/>
</dbReference>
<evidence type="ECO:0000313" key="3">
    <source>
        <dbReference type="Proteomes" id="UP000247233"/>
    </source>
</evidence>
<name>A0A317VDA7_9EURO</name>
<dbReference type="OrthoDB" id="5946976at2759"/>
<dbReference type="Proteomes" id="UP000247233">
    <property type="component" value="Unassembled WGS sequence"/>
</dbReference>
<evidence type="ECO:0000259" key="1">
    <source>
        <dbReference type="Pfam" id="PF00144"/>
    </source>
</evidence>
<evidence type="ECO:0000313" key="2">
    <source>
        <dbReference type="EMBL" id="PWY72256.1"/>
    </source>
</evidence>
<dbReference type="InterPro" id="IPR001466">
    <property type="entry name" value="Beta-lactam-related"/>
</dbReference>
<reference evidence="2 3" key="1">
    <citation type="submission" date="2016-12" db="EMBL/GenBank/DDBJ databases">
        <title>The genomes of Aspergillus section Nigri reveals drivers in fungal speciation.</title>
        <authorList>
            <consortium name="DOE Joint Genome Institute"/>
            <person name="Vesth T.C."/>
            <person name="Nybo J."/>
            <person name="Theobald S."/>
            <person name="Brandl J."/>
            <person name="Frisvad J.C."/>
            <person name="Nielsen K.F."/>
            <person name="Lyhne E.K."/>
            <person name="Kogle M.E."/>
            <person name="Kuo A."/>
            <person name="Riley R."/>
            <person name="Clum A."/>
            <person name="Nolan M."/>
            <person name="Lipzen A."/>
            <person name="Salamov A."/>
            <person name="Henrissat B."/>
            <person name="Wiebenga A."/>
            <person name="De Vries R.P."/>
            <person name="Grigoriev I.V."/>
            <person name="Mortensen U.H."/>
            <person name="Andersen M.R."/>
            <person name="Baker S.E."/>
        </authorList>
    </citation>
    <scope>NUCLEOTIDE SEQUENCE [LARGE SCALE GENOMIC DNA]</scope>
    <source>
        <strain evidence="2 3">CBS 117.55</strain>
    </source>
</reference>
<dbReference type="Pfam" id="PF00144">
    <property type="entry name" value="Beta-lactamase"/>
    <property type="match status" value="1"/>
</dbReference>
<sequence>MAAIHGHCDPAFSRVRELLQDRVRDGDELGASLCVTLGGRTVIDLWGGHADVARTRPWEEDTITAIWSSSKVVTNLAALLLVSRGLLDPDAPVSTYWPEFAANGKEQVLVSHILSHSSGVSAWEAPITLEEIYDIPTSTAKLAQQPSWWTPGEHSGYHLANQAHLVGELVRRVTGQPLHQFIADELAGPLGADVQLGVPERDWPRTAEMIPPPPLALPDLGPASVAARSFAGTPFPPEAPMTPAFRHSRIGHAGFANARALARIGSIVALGGTVDGRQYLTPATVARMLQEHVSGPDLVLFARLRFGLGVGLPVPQTLPWLPEGRIGFWCGWGGSSVVMDTGRRMSIGYVMNRMGEGTLGNDRIASYVQAIYEAVNALPSGSVPAVERGEE</sequence>
<accession>A0A317VDA7</accession>
<organism evidence="2 3">
    <name type="scientific">Aspergillus heteromorphus CBS 117.55</name>
    <dbReference type="NCBI Taxonomy" id="1448321"/>
    <lineage>
        <taxon>Eukaryota</taxon>
        <taxon>Fungi</taxon>
        <taxon>Dikarya</taxon>
        <taxon>Ascomycota</taxon>
        <taxon>Pezizomycotina</taxon>
        <taxon>Eurotiomycetes</taxon>
        <taxon>Eurotiomycetidae</taxon>
        <taxon>Eurotiales</taxon>
        <taxon>Aspergillaceae</taxon>
        <taxon>Aspergillus</taxon>
        <taxon>Aspergillus subgen. Circumdati</taxon>
    </lineage>
</organism>
<comment type="caution">
    <text evidence="2">The sequence shown here is derived from an EMBL/GenBank/DDBJ whole genome shotgun (WGS) entry which is preliminary data.</text>
</comment>
<keyword evidence="3" id="KW-1185">Reference proteome</keyword>
<dbReference type="GeneID" id="37063600"/>